<sequence>MNKLFALVSGIALSLSSFAQDIKPDWSKSFGATGDVFHRVVEAGNGSVIAVGESSAQTLGGKDGLIAIVNHSTGAVVKEIRYGGAKDDVIYDIAPTPQGFFLLVGYTESIGKGSRDGWLLLIDEKGKKLEEKTIGGTGKDELRQIEITPDGTAMVLAGFKNDQKDGDAWLIRLSLKFEMVWEKQLGSGKYGIPSGLALSTDGGAVFSGNTRKGDKIYAAKIDARAAEVWDQTYGDGEYEEALDLINTKDGNFALAGLFKSKSNTNAWILKIARDGNLLWNNSIGERDFDVANALIQLNNGNFCLLGASNSYRSGARATKALRIRTGSDGRLQSSGYWGGGNDEIWEAATLLHDGRIVVVGKEPGKGAFIGRLPLEDQDNPPIVGVRDQNAVEITEIKLNSQDNQTIQRNENAFLSFRLNNKSGAELGDIKIEVEDRTGTSRLEYWAVNYLGQVGSERSGKIVRIPVRSKDISNGEHNFNLKISSGDKYLTETDVKLVTRVPVPASLQLAGYNYFNSTRSDEVTLRVTLENAGDANSGPTEVIFTPPAGIRPSSTASTNVGPIAARSKREIDFLFTKTPQFTGAVVNVVLVVKEGGTEKIRKTLEGRKGGIGSGGAVSIWTDPDPNEVGNRIKTNSNQKEIKMNVLSEKGLEPKSFKLRVNGVEMEGSKFNEQELSAPKRDTGLFSYTYRNKIPLILGINRVEVVIDGKPSESIFIEYAPQRSNLFILAIGPAHSDLLYTAKDAKDFAEAFRNQGGMDKLYPNVHVQEITTPETTNLTGIKAAMYDLNYMWKDGIITPNDVVVVFLSSHGKMVENRFKILQSGYNPKYENLSVDYKTDVLEVLDRLKCKKLIFLDACHSGGAKDGFDGLSKAVIDLANTHSGVSTLSSCKADEKSYEAQNWQNGAFTEAIMEAFSNNSFSDARGAFQADVNNDRIINLGELYDFLQRRVPQLVKTVIPNAPTSQAPFMPEDQLDRSMPLYFIQK</sequence>
<dbReference type="eggNOG" id="COG4249">
    <property type="taxonomic scope" value="Bacteria"/>
</dbReference>
<dbReference type="Gene3D" id="3.40.50.1460">
    <property type="match status" value="1"/>
</dbReference>
<evidence type="ECO:0000259" key="2">
    <source>
        <dbReference type="Pfam" id="PF00656"/>
    </source>
</evidence>
<dbReference type="GO" id="GO:0004197">
    <property type="term" value="F:cysteine-type endopeptidase activity"/>
    <property type="evidence" value="ECO:0007669"/>
    <property type="project" value="InterPro"/>
</dbReference>
<dbReference type="Gene3D" id="2.130.10.10">
    <property type="entry name" value="YVTN repeat-like/Quinoprotein amine dehydrogenase"/>
    <property type="match status" value="1"/>
</dbReference>
<name>F4KWW3_HALH1</name>
<proteinExistence type="predicted"/>
<protein>
    <submittedName>
        <fullName evidence="3">Peptidase C14 caspase catalytic subunit p20</fullName>
    </submittedName>
</protein>
<evidence type="ECO:0000256" key="1">
    <source>
        <dbReference type="SAM" id="SignalP"/>
    </source>
</evidence>
<dbReference type="GO" id="GO:0006508">
    <property type="term" value="P:proteolysis"/>
    <property type="evidence" value="ECO:0007669"/>
    <property type="project" value="InterPro"/>
</dbReference>
<feature type="chain" id="PRO_5003316188" evidence="1">
    <location>
        <begin position="20"/>
        <end position="983"/>
    </location>
</feature>
<dbReference type="Proteomes" id="UP000008461">
    <property type="component" value="Chromosome"/>
</dbReference>
<dbReference type="SUPFAM" id="SSF52129">
    <property type="entry name" value="Caspase-like"/>
    <property type="match status" value="1"/>
</dbReference>
<dbReference type="PANTHER" id="PTHR42754">
    <property type="entry name" value="ENDOGLUCANASE"/>
    <property type="match status" value="1"/>
</dbReference>
<accession>F4KWW3</accession>
<dbReference type="OrthoDB" id="9811934at2"/>
<dbReference type="KEGG" id="hhy:Halhy_5740"/>
<dbReference type="PANTHER" id="PTHR42754:SF1">
    <property type="entry name" value="LIPOPROTEIN"/>
    <property type="match status" value="1"/>
</dbReference>
<dbReference type="AlphaFoldDB" id="F4KWW3"/>
<dbReference type="PROSITE" id="PS00018">
    <property type="entry name" value="EF_HAND_1"/>
    <property type="match status" value="1"/>
</dbReference>
<dbReference type="Pfam" id="PF00656">
    <property type="entry name" value="Peptidase_C14"/>
    <property type="match status" value="1"/>
</dbReference>
<dbReference type="RefSeq" id="WP_013768092.1">
    <property type="nucleotide sequence ID" value="NC_015510.1"/>
</dbReference>
<keyword evidence="4" id="KW-1185">Reference proteome</keyword>
<evidence type="ECO:0000313" key="4">
    <source>
        <dbReference type="Proteomes" id="UP000008461"/>
    </source>
</evidence>
<organism evidence="3 4">
    <name type="scientific">Haliscomenobacter hydrossis (strain ATCC 27775 / DSM 1100 / LMG 10767 / O)</name>
    <dbReference type="NCBI Taxonomy" id="760192"/>
    <lineage>
        <taxon>Bacteria</taxon>
        <taxon>Pseudomonadati</taxon>
        <taxon>Bacteroidota</taxon>
        <taxon>Saprospiria</taxon>
        <taxon>Saprospirales</taxon>
        <taxon>Haliscomenobacteraceae</taxon>
        <taxon>Haliscomenobacter</taxon>
    </lineage>
</organism>
<feature type="domain" description="Peptidase C14 caspase" evidence="2">
    <location>
        <begin position="734"/>
        <end position="917"/>
    </location>
</feature>
<dbReference type="HOGENOM" id="CLU_303000_0_0_10"/>
<reference key="2">
    <citation type="submission" date="2011-04" db="EMBL/GenBank/DDBJ databases">
        <title>Complete sequence of chromosome of Haliscomenobacter hydrossis DSM 1100.</title>
        <authorList>
            <consortium name="US DOE Joint Genome Institute (JGI-PGF)"/>
            <person name="Lucas S."/>
            <person name="Han J."/>
            <person name="Lapidus A."/>
            <person name="Bruce D."/>
            <person name="Goodwin L."/>
            <person name="Pitluck S."/>
            <person name="Peters L."/>
            <person name="Kyrpides N."/>
            <person name="Mavromatis K."/>
            <person name="Ivanova N."/>
            <person name="Ovchinnikova G."/>
            <person name="Pagani I."/>
            <person name="Daligault H."/>
            <person name="Detter J.C."/>
            <person name="Han C."/>
            <person name="Land M."/>
            <person name="Hauser L."/>
            <person name="Markowitz V."/>
            <person name="Cheng J.-F."/>
            <person name="Hugenholtz P."/>
            <person name="Woyke T."/>
            <person name="Wu D."/>
            <person name="Verbarg S."/>
            <person name="Frueling A."/>
            <person name="Brambilla E."/>
            <person name="Klenk H.-P."/>
            <person name="Eisen J.A."/>
        </authorList>
    </citation>
    <scope>NUCLEOTIDE SEQUENCE</scope>
    <source>
        <strain>DSM 1100</strain>
    </source>
</reference>
<evidence type="ECO:0000313" key="3">
    <source>
        <dbReference type="EMBL" id="AEE53563.1"/>
    </source>
</evidence>
<reference evidence="3 4" key="1">
    <citation type="journal article" date="2011" name="Stand. Genomic Sci.">
        <title>Complete genome sequence of Haliscomenobacter hydrossis type strain (O).</title>
        <authorList>
            <consortium name="US DOE Joint Genome Institute (JGI-PGF)"/>
            <person name="Daligault H."/>
            <person name="Lapidus A."/>
            <person name="Zeytun A."/>
            <person name="Nolan M."/>
            <person name="Lucas S."/>
            <person name="Del Rio T.G."/>
            <person name="Tice H."/>
            <person name="Cheng J.F."/>
            <person name="Tapia R."/>
            <person name="Han C."/>
            <person name="Goodwin L."/>
            <person name="Pitluck S."/>
            <person name="Liolios K."/>
            <person name="Pagani I."/>
            <person name="Ivanova N."/>
            <person name="Huntemann M."/>
            <person name="Mavromatis K."/>
            <person name="Mikhailova N."/>
            <person name="Pati A."/>
            <person name="Chen A."/>
            <person name="Palaniappan K."/>
            <person name="Land M."/>
            <person name="Hauser L."/>
            <person name="Brambilla E.M."/>
            <person name="Rohde M."/>
            <person name="Verbarg S."/>
            <person name="Goker M."/>
            <person name="Bristow J."/>
            <person name="Eisen J.A."/>
            <person name="Markowitz V."/>
            <person name="Hugenholtz P."/>
            <person name="Kyrpides N.C."/>
            <person name="Klenk H.P."/>
            <person name="Woyke T."/>
        </authorList>
    </citation>
    <scope>NUCLEOTIDE SEQUENCE [LARGE SCALE GENOMIC DNA]</scope>
    <source>
        <strain evidence="4">ATCC 27775 / DSM 1100 / LMG 10767 / O</strain>
    </source>
</reference>
<gene>
    <name evidence="3" type="ordered locus">Halhy_5740</name>
</gene>
<feature type="signal peptide" evidence="1">
    <location>
        <begin position="1"/>
        <end position="19"/>
    </location>
</feature>
<dbReference type="EMBL" id="CP002691">
    <property type="protein sequence ID" value="AEE53563.1"/>
    <property type="molecule type" value="Genomic_DNA"/>
</dbReference>
<dbReference type="InterPro" id="IPR015943">
    <property type="entry name" value="WD40/YVTN_repeat-like_dom_sf"/>
</dbReference>
<dbReference type="InterPro" id="IPR018247">
    <property type="entry name" value="EF_Hand_1_Ca_BS"/>
</dbReference>
<dbReference type="InterPro" id="IPR029030">
    <property type="entry name" value="Caspase-like_dom_sf"/>
</dbReference>
<dbReference type="SUPFAM" id="SSF50969">
    <property type="entry name" value="YVTN repeat-like/Quinoprotein amine dehydrogenase"/>
    <property type="match status" value="1"/>
</dbReference>
<dbReference type="InterPro" id="IPR011600">
    <property type="entry name" value="Pept_C14_caspase"/>
</dbReference>
<dbReference type="InterPro" id="IPR011044">
    <property type="entry name" value="Quino_amine_DH_bsu"/>
</dbReference>
<dbReference type="STRING" id="760192.Halhy_5740"/>
<keyword evidence="1" id="KW-0732">Signal</keyword>